<proteinExistence type="predicted"/>
<dbReference type="Proteomes" id="UP000186917">
    <property type="component" value="Unassembled WGS sequence"/>
</dbReference>
<dbReference type="KEGG" id="fln:FLA_2639"/>
<feature type="transmembrane region" description="Helical" evidence="1">
    <location>
        <begin position="48"/>
        <end position="67"/>
    </location>
</feature>
<dbReference type="OrthoDB" id="9788974at2"/>
<dbReference type="STRING" id="477680.SAMN05421788_107280"/>
<dbReference type="PANTHER" id="PTHR36974">
    <property type="entry name" value="MEMBRANE PROTEIN-RELATED"/>
    <property type="match status" value="1"/>
</dbReference>
<evidence type="ECO:0000256" key="1">
    <source>
        <dbReference type="SAM" id="Phobius"/>
    </source>
</evidence>
<feature type="transmembrane region" description="Helical" evidence="1">
    <location>
        <begin position="111"/>
        <end position="128"/>
    </location>
</feature>
<accession>A0A173MGK6</accession>
<keyword evidence="3" id="KW-1185">Reference proteome</keyword>
<sequence>MKTTPLQNTVRIILGTFLTFAGISHLTFARKEFQAQVPPWIPVNTDLVVVLSGIVEIMLGTALIVLVKQRSIVGWIVALFFVLVFPGNIAQLTEHRDAFGLNSDLARWLRLPFQLVLIGAALWGTGAWQRWRQSRS</sequence>
<protein>
    <submittedName>
        <fullName evidence="2">Uncharacterized membrane protein</fullName>
    </submittedName>
</protein>
<keyword evidence="1" id="KW-1133">Transmembrane helix</keyword>
<dbReference type="AlphaFoldDB" id="A0A173MGK6"/>
<dbReference type="EMBL" id="FTOR01000007">
    <property type="protein sequence ID" value="SIT27615.1"/>
    <property type="molecule type" value="Genomic_DNA"/>
</dbReference>
<dbReference type="PANTHER" id="PTHR36974:SF1">
    <property type="entry name" value="DOXX FAMILY MEMBRANE PROTEIN"/>
    <property type="match status" value="1"/>
</dbReference>
<organism evidence="2 3">
    <name type="scientific">Filimonas lacunae</name>
    <dbReference type="NCBI Taxonomy" id="477680"/>
    <lineage>
        <taxon>Bacteria</taxon>
        <taxon>Pseudomonadati</taxon>
        <taxon>Bacteroidota</taxon>
        <taxon>Chitinophagia</taxon>
        <taxon>Chitinophagales</taxon>
        <taxon>Chitinophagaceae</taxon>
        <taxon>Filimonas</taxon>
    </lineage>
</organism>
<name>A0A173MGK6_9BACT</name>
<evidence type="ECO:0000313" key="2">
    <source>
        <dbReference type="EMBL" id="SIT27615.1"/>
    </source>
</evidence>
<keyword evidence="1" id="KW-0472">Membrane</keyword>
<evidence type="ECO:0000313" key="3">
    <source>
        <dbReference type="Proteomes" id="UP000186917"/>
    </source>
</evidence>
<gene>
    <name evidence="2" type="ORF">SAMN05421788_107280</name>
</gene>
<keyword evidence="1" id="KW-0812">Transmembrane</keyword>
<dbReference type="RefSeq" id="WP_076380905.1">
    <property type="nucleotide sequence ID" value="NZ_AP017422.1"/>
</dbReference>
<feature type="transmembrane region" description="Helical" evidence="1">
    <location>
        <begin position="72"/>
        <end position="91"/>
    </location>
</feature>
<reference evidence="3" key="1">
    <citation type="submission" date="2017-01" db="EMBL/GenBank/DDBJ databases">
        <authorList>
            <person name="Varghese N."/>
            <person name="Submissions S."/>
        </authorList>
    </citation>
    <scope>NUCLEOTIDE SEQUENCE [LARGE SCALE GENOMIC DNA]</scope>
    <source>
        <strain evidence="3">DSM 21054</strain>
    </source>
</reference>
<feature type="transmembrane region" description="Helical" evidence="1">
    <location>
        <begin position="12"/>
        <end position="28"/>
    </location>
</feature>